<keyword evidence="3" id="KW-1185">Reference proteome</keyword>
<protein>
    <submittedName>
        <fullName evidence="2">Uncharacterized protein</fullName>
    </submittedName>
</protein>
<reference evidence="2" key="1">
    <citation type="journal article" date="2020" name="Phytopathology">
        <title>Genome sequence of the chestnut blight fungus Cryphonectria parasitica EP155: A fundamental resource for an archetypical invasive plant pathogen.</title>
        <authorList>
            <person name="Crouch J.A."/>
            <person name="Dawe A."/>
            <person name="Aerts A."/>
            <person name="Barry K."/>
            <person name="Churchill A.C.L."/>
            <person name="Grimwood J."/>
            <person name="Hillman B."/>
            <person name="Milgroom M.G."/>
            <person name="Pangilinan J."/>
            <person name="Smith M."/>
            <person name="Salamov A."/>
            <person name="Schmutz J."/>
            <person name="Yadav J."/>
            <person name="Grigoriev I.V."/>
            <person name="Nuss D."/>
        </authorList>
    </citation>
    <scope>NUCLEOTIDE SEQUENCE</scope>
    <source>
        <strain evidence="2">EP155</strain>
    </source>
</reference>
<dbReference type="RefSeq" id="XP_040781008.1">
    <property type="nucleotide sequence ID" value="XM_040919354.1"/>
</dbReference>
<comment type="caution">
    <text evidence="2">The sequence shown here is derived from an EMBL/GenBank/DDBJ whole genome shotgun (WGS) entry which is preliminary data.</text>
</comment>
<dbReference type="EMBL" id="MU032344">
    <property type="protein sequence ID" value="KAF3770047.1"/>
    <property type="molecule type" value="Genomic_DNA"/>
</dbReference>
<evidence type="ECO:0000313" key="3">
    <source>
        <dbReference type="Proteomes" id="UP000803844"/>
    </source>
</evidence>
<proteinExistence type="predicted"/>
<evidence type="ECO:0000313" key="2">
    <source>
        <dbReference type="EMBL" id="KAF3770047.1"/>
    </source>
</evidence>
<dbReference type="GeneID" id="63836483"/>
<evidence type="ECO:0000256" key="1">
    <source>
        <dbReference type="SAM" id="MobiDB-lite"/>
    </source>
</evidence>
<name>A0A9P4YAP7_CRYP1</name>
<dbReference type="Proteomes" id="UP000803844">
    <property type="component" value="Unassembled WGS sequence"/>
</dbReference>
<organism evidence="2 3">
    <name type="scientific">Cryphonectria parasitica (strain ATCC 38755 / EP155)</name>
    <dbReference type="NCBI Taxonomy" id="660469"/>
    <lineage>
        <taxon>Eukaryota</taxon>
        <taxon>Fungi</taxon>
        <taxon>Dikarya</taxon>
        <taxon>Ascomycota</taxon>
        <taxon>Pezizomycotina</taxon>
        <taxon>Sordariomycetes</taxon>
        <taxon>Sordariomycetidae</taxon>
        <taxon>Diaporthales</taxon>
        <taxon>Cryphonectriaceae</taxon>
        <taxon>Cryphonectria-Endothia species complex</taxon>
        <taxon>Cryphonectria</taxon>
    </lineage>
</organism>
<feature type="region of interest" description="Disordered" evidence="1">
    <location>
        <begin position="1"/>
        <end position="20"/>
    </location>
</feature>
<gene>
    <name evidence="2" type="ORF">M406DRAFT_320155</name>
</gene>
<accession>A0A9P4YAP7</accession>
<dbReference type="AlphaFoldDB" id="A0A9P4YAP7"/>
<sequence>MTPSHLHDPTTTPRPKPLTQKEKTGLEALAAGARVTAPAASGRIFEIAAPLECVCLHHRIP</sequence>